<gene>
    <name evidence="6" type="ORF">GCM10023165_17370</name>
</gene>
<evidence type="ECO:0000256" key="1">
    <source>
        <dbReference type="ARBA" id="ARBA00009437"/>
    </source>
</evidence>
<dbReference type="RefSeq" id="WP_345537242.1">
    <property type="nucleotide sequence ID" value="NZ_BAABGJ010000013.1"/>
</dbReference>
<comment type="similarity">
    <text evidence="1">Belongs to the LysR transcriptional regulatory family.</text>
</comment>
<dbReference type="Pfam" id="PF00126">
    <property type="entry name" value="HTH_1"/>
    <property type="match status" value="1"/>
</dbReference>
<evidence type="ECO:0000256" key="3">
    <source>
        <dbReference type="ARBA" id="ARBA00023125"/>
    </source>
</evidence>
<dbReference type="InterPro" id="IPR005119">
    <property type="entry name" value="LysR_subst-bd"/>
</dbReference>
<accession>A0ABP8HFA9</accession>
<keyword evidence="3" id="KW-0238">DNA-binding</keyword>
<dbReference type="Pfam" id="PF03466">
    <property type="entry name" value="LysR_substrate"/>
    <property type="match status" value="1"/>
</dbReference>
<comment type="caution">
    <text evidence="6">The sequence shown here is derived from an EMBL/GenBank/DDBJ whole genome shotgun (WGS) entry which is preliminary data.</text>
</comment>
<evidence type="ECO:0000256" key="4">
    <source>
        <dbReference type="ARBA" id="ARBA00023163"/>
    </source>
</evidence>
<dbReference type="PROSITE" id="PS50931">
    <property type="entry name" value="HTH_LYSR"/>
    <property type="match status" value="1"/>
</dbReference>
<evidence type="ECO:0000313" key="7">
    <source>
        <dbReference type="Proteomes" id="UP001500975"/>
    </source>
</evidence>
<keyword evidence="4" id="KW-0804">Transcription</keyword>
<protein>
    <submittedName>
        <fullName evidence="6">LysR family transcriptional regulator</fullName>
    </submittedName>
</protein>
<dbReference type="InterPro" id="IPR036388">
    <property type="entry name" value="WH-like_DNA-bd_sf"/>
</dbReference>
<dbReference type="InterPro" id="IPR036390">
    <property type="entry name" value="WH_DNA-bd_sf"/>
</dbReference>
<keyword evidence="7" id="KW-1185">Reference proteome</keyword>
<dbReference type="InterPro" id="IPR000847">
    <property type="entry name" value="LysR_HTH_N"/>
</dbReference>
<dbReference type="CDD" id="cd08474">
    <property type="entry name" value="PBP2_CrgA_like_5"/>
    <property type="match status" value="1"/>
</dbReference>
<keyword evidence="2" id="KW-0805">Transcription regulation</keyword>
<evidence type="ECO:0000313" key="6">
    <source>
        <dbReference type="EMBL" id="GAA4338584.1"/>
    </source>
</evidence>
<organism evidence="6 7">
    <name type="scientific">Variovorax defluvii</name>
    <dbReference type="NCBI Taxonomy" id="913761"/>
    <lineage>
        <taxon>Bacteria</taxon>
        <taxon>Pseudomonadati</taxon>
        <taxon>Pseudomonadota</taxon>
        <taxon>Betaproteobacteria</taxon>
        <taxon>Burkholderiales</taxon>
        <taxon>Comamonadaceae</taxon>
        <taxon>Variovorax</taxon>
    </lineage>
</organism>
<dbReference type="PANTHER" id="PTHR30537:SF1">
    <property type="entry name" value="HTH-TYPE TRANSCRIPTIONAL REGULATOR PGRR"/>
    <property type="match status" value="1"/>
</dbReference>
<dbReference type="Gene3D" id="3.40.190.290">
    <property type="match status" value="1"/>
</dbReference>
<name>A0ABP8HFA9_9BURK</name>
<sequence>MHKSGLVELEAVLAVARHHAFRPAALELGMSATALSNAVAGLERRLGVRLFHRTTRSVSLTEAGEQFTARIQPAMSEIRGAMEIATERRAKPGGVLRINAALGAARMVFAPLVPEFLKRYPDMTVDIVTEDRLIDIVAEGFDAGLRPSDLVPRDMVRVPIGSDMRMAVVGSPRYFKQHPKPKSPADLAAHDCIRARLPNGAPSRWEFAKRGETLNVEVPGRLVLDAPALMLDAVRSGLGLAQIAEWYVLDDLKARRLVRVLDDWTPPYPGLALYYSAGRHVPAGLRAFIDLIREIGSR</sequence>
<proteinExistence type="inferred from homology"/>
<feature type="domain" description="HTH lysR-type" evidence="5">
    <location>
        <begin position="9"/>
        <end position="61"/>
    </location>
</feature>
<dbReference type="SUPFAM" id="SSF46785">
    <property type="entry name" value="Winged helix' DNA-binding domain"/>
    <property type="match status" value="1"/>
</dbReference>
<dbReference type="Gene3D" id="1.10.10.10">
    <property type="entry name" value="Winged helix-like DNA-binding domain superfamily/Winged helix DNA-binding domain"/>
    <property type="match status" value="1"/>
</dbReference>
<evidence type="ECO:0000259" key="5">
    <source>
        <dbReference type="PROSITE" id="PS50931"/>
    </source>
</evidence>
<dbReference type="SUPFAM" id="SSF53850">
    <property type="entry name" value="Periplasmic binding protein-like II"/>
    <property type="match status" value="1"/>
</dbReference>
<dbReference type="PANTHER" id="PTHR30537">
    <property type="entry name" value="HTH-TYPE TRANSCRIPTIONAL REGULATOR"/>
    <property type="match status" value="1"/>
</dbReference>
<reference evidence="7" key="1">
    <citation type="journal article" date="2019" name="Int. J. Syst. Evol. Microbiol.">
        <title>The Global Catalogue of Microorganisms (GCM) 10K type strain sequencing project: providing services to taxonomists for standard genome sequencing and annotation.</title>
        <authorList>
            <consortium name="The Broad Institute Genomics Platform"/>
            <consortium name="The Broad Institute Genome Sequencing Center for Infectious Disease"/>
            <person name="Wu L."/>
            <person name="Ma J."/>
        </authorList>
    </citation>
    <scope>NUCLEOTIDE SEQUENCE [LARGE SCALE GENOMIC DNA]</scope>
    <source>
        <strain evidence="7">JCM 17804</strain>
    </source>
</reference>
<evidence type="ECO:0000256" key="2">
    <source>
        <dbReference type="ARBA" id="ARBA00023015"/>
    </source>
</evidence>
<dbReference type="InterPro" id="IPR058163">
    <property type="entry name" value="LysR-type_TF_proteobact-type"/>
</dbReference>
<dbReference type="EMBL" id="BAABGJ010000013">
    <property type="protein sequence ID" value="GAA4338584.1"/>
    <property type="molecule type" value="Genomic_DNA"/>
</dbReference>
<dbReference type="Proteomes" id="UP001500975">
    <property type="component" value="Unassembled WGS sequence"/>
</dbReference>